<accession>A0A0F9SAE6</accession>
<gene>
    <name evidence="1" type="ORF">LCGC14_0477960</name>
</gene>
<organism evidence="1">
    <name type="scientific">marine sediment metagenome</name>
    <dbReference type="NCBI Taxonomy" id="412755"/>
    <lineage>
        <taxon>unclassified sequences</taxon>
        <taxon>metagenomes</taxon>
        <taxon>ecological metagenomes</taxon>
    </lineage>
</organism>
<dbReference type="AlphaFoldDB" id="A0A0F9SAE6"/>
<sequence length="228" mass="26606">MSVRKTLKNIELKQIKFDEKIYPRSQYSWQTGYDYSESMKVGSKFPPIVVALYKRRLVLIDGRHRFEANKILKKKTILAEVYTGWNYQRMFEEAITRNIQHGRPLSPYEKRNIALRLRNMKYNLKEVSQLIQVPFDKLEDFIGQRLISATTGDTLVDRSVVVKSAFKHLAGNKFNKKDFAAIKTTQKEIYVRDQAELLSTLIKLIEGGFLDTSNKKVNDLLNKLRSLI</sequence>
<dbReference type="EMBL" id="LAZR01000515">
    <property type="protein sequence ID" value="KKN65860.1"/>
    <property type="molecule type" value="Genomic_DNA"/>
</dbReference>
<name>A0A0F9SAE6_9ZZZZ</name>
<dbReference type="InterPro" id="IPR036086">
    <property type="entry name" value="ParB/Sulfiredoxin_sf"/>
</dbReference>
<comment type="caution">
    <text evidence="1">The sequence shown here is derived from an EMBL/GenBank/DDBJ whole genome shotgun (WGS) entry which is preliminary data.</text>
</comment>
<dbReference type="SUPFAM" id="SSF110849">
    <property type="entry name" value="ParB/Sulfiredoxin"/>
    <property type="match status" value="1"/>
</dbReference>
<protein>
    <submittedName>
        <fullName evidence="1">Uncharacterized protein</fullName>
    </submittedName>
</protein>
<evidence type="ECO:0000313" key="1">
    <source>
        <dbReference type="EMBL" id="KKN65860.1"/>
    </source>
</evidence>
<reference evidence="1" key="1">
    <citation type="journal article" date="2015" name="Nature">
        <title>Complex archaea that bridge the gap between prokaryotes and eukaryotes.</title>
        <authorList>
            <person name="Spang A."/>
            <person name="Saw J.H."/>
            <person name="Jorgensen S.L."/>
            <person name="Zaremba-Niedzwiedzka K."/>
            <person name="Martijn J."/>
            <person name="Lind A.E."/>
            <person name="van Eijk R."/>
            <person name="Schleper C."/>
            <person name="Guy L."/>
            <person name="Ettema T.J."/>
        </authorList>
    </citation>
    <scope>NUCLEOTIDE SEQUENCE</scope>
</reference>
<proteinExistence type="predicted"/>
<dbReference type="Gene3D" id="3.90.1530.10">
    <property type="entry name" value="Conserved hypothetical protein from pyrococcus furiosus pfu- 392566-001, ParB domain"/>
    <property type="match status" value="1"/>
</dbReference>